<dbReference type="PANTHER" id="PTHR45527:SF1">
    <property type="entry name" value="FATTY ACID SYNTHASE"/>
    <property type="match status" value="1"/>
</dbReference>
<protein>
    <submittedName>
        <fullName evidence="3">Condensation domain-containing protein</fullName>
    </submittedName>
</protein>
<evidence type="ECO:0000256" key="1">
    <source>
        <dbReference type="SAM" id="MobiDB-lite"/>
    </source>
</evidence>
<evidence type="ECO:0000313" key="4">
    <source>
        <dbReference type="Proteomes" id="UP000186218"/>
    </source>
</evidence>
<accession>A0A1N7DZB9</accession>
<reference evidence="3 4" key="1">
    <citation type="submission" date="2017-01" db="EMBL/GenBank/DDBJ databases">
        <authorList>
            <person name="Mah S.A."/>
            <person name="Swanson W.J."/>
            <person name="Moy G.W."/>
            <person name="Vacquier V.D."/>
        </authorList>
    </citation>
    <scope>NUCLEOTIDE SEQUENCE [LARGE SCALE GENOMIC DNA]</scope>
    <source>
        <strain evidence="3 4">CPCC 203464</strain>
    </source>
</reference>
<dbReference type="SUPFAM" id="SSF52777">
    <property type="entry name" value="CoA-dependent acyltransferases"/>
    <property type="match status" value="2"/>
</dbReference>
<evidence type="ECO:0000313" key="3">
    <source>
        <dbReference type="EMBL" id="SIR81174.1"/>
    </source>
</evidence>
<dbReference type="GO" id="GO:0031177">
    <property type="term" value="F:phosphopantetheine binding"/>
    <property type="evidence" value="ECO:0007669"/>
    <property type="project" value="TreeGrafter"/>
</dbReference>
<dbReference type="PANTHER" id="PTHR45527">
    <property type="entry name" value="NONRIBOSOMAL PEPTIDE SYNTHETASE"/>
    <property type="match status" value="1"/>
</dbReference>
<gene>
    <name evidence="3" type="ORF">SAMN05445060_1035</name>
</gene>
<keyword evidence="4" id="KW-1185">Reference proteome</keyword>
<dbReference type="InterPro" id="IPR001242">
    <property type="entry name" value="Condensation_dom"/>
</dbReference>
<dbReference type="Pfam" id="PF00668">
    <property type="entry name" value="Condensation"/>
    <property type="match status" value="1"/>
</dbReference>
<dbReference type="GO" id="GO:0043041">
    <property type="term" value="P:amino acid activation for nonribosomal peptide biosynthetic process"/>
    <property type="evidence" value="ECO:0007669"/>
    <property type="project" value="TreeGrafter"/>
</dbReference>
<dbReference type="GO" id="GO:0044550">
    <property type="term" value="P:secondary metabolite biosynthetic process"/>
    <property type="evidence" value="ECO:0007669"/>
    <property type="project" value="TreeGrafter"/>
</dbReference>
<feature type="domain" description="Condensation" evidence="2">
    <location>
        <begin position="63"/>
        <end position="383"/>
    </location>
</feature>
<sequence>MMDQTIEPGALVEWSAHTEGGLGAWSSDSRPTSYNHEQHLRGALEYRWRTHREGGRESWLGLAIEFDEPMSVPAIRSALTSWIDRHEVLRSHVVLKHSGPVRLSTMPGSVRLRMGRIGWYTESGPLLDQIAGTFDRATAPLAWPAYHFATVARERSFTLLFAADHSLVDGYSLILAQHELTALYRAARDRTTPALMPVGSYVDFSAHERRLAEVADIDDPAVQAWERYLRDAGGRLPDFFRSPTTDGSTAVNADEVTDTETRHQSSLTSRLLDDGETNRFTAVCSAAGGSLFAGVLSALALAYREERGEPEFRCVIPRHTRNDAAWLTALGWFVAVSPFRLDTTDLNTFDQVITRATTELRSSRIAAGLPFLRVAELLGHRSDPKFVVSFIDTRFAPGADAADAGAARVLRSHNYSPDEVYLWVNRTPSGLRISARFPAHDVVPADDANGDAYTQVSRFLAAFAEVIRQIGENSTYGTVPGPTPAPERSLGGLG</sequence>
<dbReference type="Gene3D" id="3.30.559.30">
    <property type="entry name" value="Nonribosomal peptide synthetase, condensation domain"/>
    <property type="match status" value="1"/>
</dbReference>
<dbReference type="AlphaFoldDB" id="A0A1N7DZB9"/>
<dbReference type="STRING" id="1344003.SAMN05445060_1035"/>
<dbReference type="Gene3D" id="3.30.559.10">
    <property type="entry name" value="Chloramphenicol acetyltransferase-like domain"/>
    <property type="match status" value="1"/>
</dbReference>
<name>A0A1N7DZB9_9NOCA</name>
<dbReference type="Proteomes" id="UP000186218">
    <property type="component" value="Unassembled WGS sequence"/>
</dbReference>
<proteinExistence type="predicted"/>
<dbReference type="GO" id="GO:0008610">
    <property type="term" value="P:lipid biosynthetic process"/>
    <property type="evidence" value="ECO:0007669"/>
    <property type="project" value="UniProtKB-ARBA"/>
</dbReference>
<feature type="region of interest" description="Disordered" evidence="1">
    <location>
        <begin position="474"/>
        <end position="494"/>
    </location>
</feature>
<dbReference type="GO" id="GO:0005737">
    <property type="term" value="C:cytoplasm"/>
    <property type="evidence" value="ECO:0007669"/>
    <property type="project" value="TreeGrafter"/>
</dbReference>
<evidence type="ECO:0000259" key="2">
    <source>
        <dbReference type="Pfam" id="PF00668"/>
    </source>
</evidence>
<feature type="region of interest" description="Disordered" evidence="1">
    <location>
        <begin position="246"/>
        <end position="270"/>
    </location>
</feature>
<dbReference type="GO" id="GO:0003824">
    <property type="term" value="F:catalytic activity"/>
    <property type="evidence" value="ECO:0007669"/>
    <property type="project" value="InterPro"/>
</dbReference>
<organism evidence="3 4">
    <name type="scientific">Williamsia sterculiae</name>
    <dbReference type="NCBI Taxonomy" id="1344003"/>
    <lineage>
        <taxon>Bacteria</taxon>
        <taxon>Bacillati</taxon>
        <taxon>Actinomycetota</taxon>
        <taxon>Actinomycetes</taxon>
        <taxon>Mycobacteriales</taxon>
        <taxon>Nocardiaceae</taxon>
        <taxon>Williamsia</taxon>
    </lineage>
</organism>
<dbReference type="EMBL" id="FTNT01000002">
    <property type="protein sequence ID" value="SIR81174.1"/>
    <property type="molecule type" value="Genomic_DNA"/>
</dbReference>
<dbReference type="InterPro" id="IPR023213">
    <property type="entry name" value="CAT-like_dom_sf"/>
</dbReference>